<dbReference type="Gene3D" id="1.10.287.1770">
    <property type="match status" value="1"/>
</dbReference>
<name>A0ABT5XE32_9EURY</name>
<keyword evidence="3" id="KW-1185">Reference proteome</keyword>
<proteinExistence type="predicted"/>
<dbReference type="PANTHER" id="PTHR43185">
    <property type="entry name" value="FERROUS IRON TRANSPORT PROTEIN B"/>
    <property type="match status" value="1"/>
</dbReference>
<reference evidence="2 3" key="1">
    <citation type="submission" date="2023-03" db="EMBL/GenBank/DDBJ databases">
        <title>Whole genome sequencing of Methanotrichaceae archaeon M04Ac.</title>
        <authorList>
            <person name="Khomyakova M.A."/>
            <person name="Merkel A.Y."/>
            <person name="Slobodkin A.I."/>
        </authorList>
    </citation>
    <scope>NUCLEOTIDE SEQUENCE [LARGE SCALE GENOMIC DNA]</scope>
    <source>
        <strain evidence="2 3">M04Ac</strain>
    </source>
</reference>
<dbReference type="CDD" id="cd01879">
    <property type="entry name" value="FeoB"/>
    <property type="match status" value="1"/>
</dbReference>
<dbReference type="RefSeq" id="WP_316968504.1">
    <property type="nucleotide sequence ID" value="NZ_JARFPL010000010.1"/>
</dbReference>
<dbReference type="Gene3D" id="3.40.50.300">
    <property type="entry name" value="P-loop containing nucleotide triphosphate hydrolases"/>
    <property type="match status" value="1"/>
</dbReference>
<dbReference type="SUPFAM" id="SSF52540">
    <property type="entry name" value="P-loop containing nucleoside triphosphate hydrolases"/>
    <property type="match status" value="1"/>
</dbReference>
<evidence type="ECO:0000313" key="2">
    <source>
        <dbReference type="EMBL" id="MDF0592797.1"/>
    </source>
</evidence>
<dbReference type="Pfam" id="PF17910">
    <property type="entry name" value="FeoB_Cyto"/>
    <property type="match status" value="1"/>
</dbReference>
<evidence type="ECO:0000259" key="1">
    <source>
        <dbReference type="PROSITE" id="PS51711"/>
    </source>
</evidence>
<dbReference type="InterPro" id="IPR041069">
    <property type="entry name" value="FeoB_Cyto"/>
</dbReference>
<feature type="domain" description="FeoB-type G" evidence="1">
    <location>
        <begin position="1"/>
        <end position="163"/>
    </location>
</feature>
<comment type="caution">
    <text evidence="2">The sequence shown here is derived from an EMBL/GenBank/DDBJ whole genome shotgun (WGS) entry which is preliminary data.</text>
</comment>
<dbReference type="Pfam" id="PF02421">
    <property type="entry name" value="FeoB_N"/>
    <property type="match status" value="1"/>
</dbReference>
<accession>A0ABT5XE32</accession>
<evidence type="ECO:0000313" key="3">
    <source>
        <dbReference type="Proteomes" id="UP001215956"/>
    </source>
</evidence>
<dbReference type="PROSITE" id="PS51711">
    <property type="entry name" value="G_FEOB"/>
    <property type="match status" value="1"/>
</dbReference>
<dbReference type="InterPro" id="IPR030389">
    <property type="entry name" value="G_FEOB_dom"/>
</dbReference>
<dbReference type="InterPro" id="IPR050860">
    <property type="entry name" value="FeoB_GTPase"/>
</dbReference>
<protein>
    <submittedName>
        <fullName evidence="2">FeoB small GTPase domain-containing protein</fullName>
    </submittedName>
</protein>
<sequence length="233" mass="25780">MKTVAIIGNPNVGKTVLFNELTGMKQHVGNWPGVTVEKKTGRFLFGGVEFQVVDLPGTYSLTSRAKDELISRNFIVEERPEVVVDIVDATNLERNLYLTLLLLELEANLVVALNRWDMARERRISIDVEKLSAILESPVVPIVATTGEGLDLLKEAILAASKGKGRKRDPAIGYGDDVEEAINEVEEAIRGDPLLSGYPTRWLAIKALEGDGEVMGLLEASRDRDEIMVRVRR</sequence>
<dbReference type="InterPro" id="IPR027417">
    <property type="entry name" value="P-loop_NTPase"/>
</dbReference>
<dbReference type="Proteomes" id="UP001215956">
    <property type="component" value="Unassembled WGS sequence"/>
</dbReference>
<dbReference type="InterPro" id="IPR006073">
    <property type="entry name" value="GTP-bd"/>
</dbReference>
<gene>
    <name evidence="2" type="ORF">P0O24_04290</name>
</gene>
<organism evidence="2 3">
    <name type="scientific">Candidatus Methanocrinis alkalitolerans</name>
    <dbReference type="NCBI Taxonomy" id="3033395"/>
    <lineage>
        <taxon>Archaea</taxon>
        <taxon>Methanobacteriati</taxon>
        <taxon>Methanobacteriota</taxon>
        <taxon>Stenosarchaea group</taxon>
        <taxon>Methanomicrobia</taxon>
        <taxon>Methanotrichales</taxon>
        <taxon>Methanotrichaceae</taxon>
        <taxon>Methanocrinis</taxon>
    </lineage>
</organism>
<dbReference type="EMBL" id="JARFPL010000010">
    <property type="protein sequence ID" value="MDF0592797.1"/>
    <property type="molecule type" value="Genomic_DNA"/>
</dbReference>
<dbReference type="PANTHER" id="PTHR43185:SF1">
    <property type="entry name" value="FE(2+) TRANSPORTER FEOB"/>
    <property type="match status" value="1"/>
</dbReference>
<dbReference type="PRINTS" id="PR00326">
    <property type="entry name" value="GTP1OBG"/>
</dbReference>